<evidence type="ECO:0000313" key="5">
    <source>
        <dbReference type="Proteomes" id="UP001586593"/>
    </source>
</evidence>
<keyword evidence="5" id="KW-1185">Reference proteome</keyword>
<keyword evidence="2" id="KW-0539">Nucleus</keyword>
<sequence length="260" mass="28765">MADPVVAELNERFASGDRELEPDVVAELRSIMRLYDLSPEDLFFKFESYSMKMELEGVNPSIQVLRAFKQDIQSSLERSHRAQAHVKSEKRAGATPRSTAKGADVFSVLEGLVPTTPGTGKLGKMSSARKRQLETPSISRVKSEHPGSSPDNKSPSRLDDANGAVSSFHDRPNPGEVIEVLNEEIPVPDPPVAPFTEPRIRIATASDQKPLGYKTMAMKISEVANVLDERIEEFTALVKEHRHLDDAQCRGRRGTATAYR</sequence>
<proteinExistence type="predicted"/>
<evidence type="ECO:0000256" key="3">
    <source>
        <dbReference type="SAM" id="MobiDB-lite"/>
    </source>
</evidence>
<dbReference type="PANTHER" id="PTHR23061:SF12">
    <property type="entry name" value="DNA POLYMERASE ALPHA SUBUNIT B"/>
    <property type="match status" value="1"/>
</dbReference>
<evidence type="ECO:0000256" key="2">
    <source>
        <dbReference type="ARBA" id="ARBA00023242"/>
    </source>
</evidence>
<protein>
    <submittedName>
        <fullName evidence="4">Uncharacterized protein</fullName>
    </submittedName>
</protein>
<gene>
    <name evidence="4" type="ORF">VTK73DRAFT_2044</name>
</gene>
<name>A0ABR3VSN4_9PEZI</name>
<dbReference type="Proteomes" id="UP001586593">
    <property type="component" value="Unassembled WGS sequence"/>
</dbReference>
<organism evidence="4 5">
    <name type="scientific">Phialemonium thermophilum</name>
    <dbReference type="NCBI Taxonomy" id="223376"/>
    <lineage>
        <taxon>Eukaryota</taxon>
        <taxon>Fungi</taxon>
        <taxon>Dikarya</taxon>
        <taxon>Ascomycota</taxon>
        <taxon>Pezizomycotina</taxon>
        <taxon>Sordariomycetes</taxon>
        <taxon>Sordariomycetidae</taxon>
        <taxon>Cephalothecales</taxon>
        <taxon>Cephalothecaceae</taxon>
        <taxon>Phialemonium</taxon>
    </lineage>
</organism>
<reference evidence="4 5" key="1">
    <citation type="journal article" date="2024" name="Commun. Biol.">
        <title>Comparative genomic analysis of thermophilic fungi reveals convergent evolutionary adaptations and gene losses.</title>
        <authorList>
            <person name="Steindorff A.S."/>
            <person name="Aguilar-Pontes M.V."/>
            <person name="Robinson A.J."/>
            <person name="Andreopoulos B."/>
            <person name="LaButti K."/>
            <person name="Kuo A."/>
            <person name="Mondo S."/>
            <person name="Riley R."/>
            <person name="Otillar R."/>
            <person name="Haridas S."/>
            <person name="Lipzen A."/>
            <person name="Grimwood J."/>
            <person name="Schmutz J."/>
            <person name="Clum A."/>
            <person name="Reid I.D."/>
            <person name="Moisan M.C."/>
            <person name="Butler G."/>
            <person name="Nguyen T.T.M."/>
            <person name="Dewar K."/>
            <person name="Conant G."/>
            <person name="Drula E."/>
            <person name="Henrissat B."/>
            <person name="Hansel C."/>
            <person name="Singer S."/>
            <person name="Hutchinson M.I."/>
            <person name="de Vries R.P."/>
            <person name="Natvig D.O."/>
            <person name="Powell A.J."/>
            <person name="Tsang A."/>
            <person name="Grigoriev I.V."/>
        </authorList>
    </citation>
    <scope>NUCLEOTIDE SEQUENCE [LARGE SCALE GENOMIC DNA]</scope>
    <source>
        <strain evidence="4 5">ATCC 24622</strain>
    </source>
</reference>
<evidence type="ECO:0000313" key="4">
    <source>
        <dbReference type="EMBL" id="KAL1844678.1"/>
    </source>
</evidence>
<evidence type="ECO:0000256" key="1">
    <source>
        <dbReference type="ARBA" id="ARBA00004123"/>
    </source>
</evidence>
<dbReference type="EMBL" id="JAZHXJ010001543">
    <property type="protein sequence ID" value="KAL1844678.1"/>
    <property type="molecule type" value="Genomic_DNA"/>
</dbReference>
<comment type="subcellular location">
    <subcellularLocation>
        <location evidence="1">Nucleus</location>
    </subcellularLocation>
</comment>
<feature type="region of interest" description="Disordered" evidence="3">
    <location>
        <begin position="76"/>
        <end position="99"/>
    </location>
</feature>
<accession>A0ABR3VSN4</accession>
<feature type="region of interest" description="Disordered" evidence="3">
    <location>
        <begin position="116"/>
        <end position="173"/>
    </location>
</feature>
<comment type="caution">
    <text evidence="4">The sequence shown here is derived from an EMBL/GenBank/DDBJ whole genome shotgun (WGS) entry which is preliminary data.</text>
</comment>
<dbReference type="InterPro" id="IPR016722">
    <property type="entry name" value="DNA_pol_alpha_bsu"/>
</dbReference>
<dbReference type="PANTHER" id="PTHR23061">
    <property type="entry name" value="DNA POLYMERASE 2 ALPHA 70 KDA SUBUNIT"/>
    <property type="match status" value="1"/>
</dbReference>